<gene>
    <name evidence="7" type="ORF">NKR23_g5557</name>
</gene>
<sequence>MGLWVLEPKTNEKVPGTVHVERDTEQLRSLTANLKHGTGRDEGIVLVPQPSDSVNDPLNWSPRKKFFHSILLSFGTGLASGTCYFLNPSATAISKQIGTTVTQMSRTVSFLMLCMGIASILTTPLARIYGKRPVFLGLGLLGIIGYGILLAKPHDIKYIYAGRALWGAAQSALEYLVSSSVGDLFFVHQRGVHLAIWHFALAGGNSLGQVIASQIVAGQNYVWAFRYAMIFMSAYIVALFFLAPETTYNRATKYDTDILEVLADELDQQSATTDAASGEEKVTARVDVSEPDASVEKPQTYIQSLKVYNGRFSNESYLRGVLSPFATYLLPGVSWAAYSYGCSVAFSAALSVSLSQIFTAPPYNFSTSAVGLTVLSPFVANVIGNFVPGPVADWLVTFMARKNGGVYEPEFRNILSIPALITGIAGYWGFGLAIHARVHWFVPVFFFGVAAFSGSILSLISNTYLLDCHRKYAQDAYAAVTFIKAIMTFAIAFFVNDWLAKSGPIQVFFVIGTIHIIGCIYGLVLYVWGKQIRLAVHKNEFIQNALRFCGNDDERDAIAA</sequence>
<reference evidence="7" key="1">
    <citation type="submission" date="2022-07" db="EMBL/GenBank/DDBJ databases">
        <title>Fungi with potential for degradation of polypropylene.</title>
        <authorList>
            <person name="Gostincar C."/>
        </authorList>
    </citation>
    <scope>NUCLEOTIDE SEQUENCE</scope>
    <source>
        <strain evidence="7">EXF-13308</strain>
    </source>
</reference>
<proteinExistence type="predicted"/>
<organism evidence="7 8">
    <name type="scientific">Pleurostoma richardsiae</name>
    <dbReference type="NCBI Taxonomy" id="41990"/>
    <lineage>
        <taxon>Eukaryota</taxon>
        <taxon>Fungi</taxon>
        <taxon>Dikarya</taxon>
        <taxon>Ascomycota</taxon>
        <taxon>Pezizomycotina</taxon>
        <taxon>Sordariomycetes</taxon>
        <taxon>Sordariomycetidae</taxon>
        <taxon>Calosphaeriales</taxon>
        <taxon>Pleurostomataceae</taxon>
        <taxon>Pleurostoma</taxon>
    </lineage>
</organism>
<evidence type="ECO:0000256" key="4">
    <source>
        <dbReference type="ARBA" id="ARBA00023136"/>
    </source>
</evidence>
<dbReference type="AlphaFoldDB" id="A0AA38S1V8"/>
<feature type="transmembrane region" description="Helical" evidence="5">
    <location>
        <begin position="194"/>
        <end position="217"/>
    </location>
</feature>
<comment type="caution">
    <text evidence="7">The sequence shown here is derived from an EMBL/GenBank/DDBJ whole genome shotgun (WGS) entry which is preliminary data.</text>
</comment>
<feature type="transmembrane region" description="Helical" evidence="5">
    <location>
        <begin position="378"/>
        <end position="399"/>
    </location>
</feature>
<protein>
    <submittedName>
        <fullName evidence="7">MFS general substrate transporter</fullName>
    </submittedName>
</protein>
<evidence type="ECO:0000313" key="7">
    <source>
        <dbReference type="EMBL" id="KAJ9145141.1"/>
    </source>
</evidence>
<feature type="transmembrane region" description="Helical" evidence="5">
    <location>
        <begin position="411"/>
        <end position="434"/>
    </location>
</feature>
<dbReference type="EMBL" id="JANBVO010000015">
    <property type="protein sequence ID" value="KAJ9145141.1"/>
    <property type="molecule type" value="Genomic_DNA"/>
</dbReference>
<dbReference type="InterPro" id="IPR020846">
    <property type="entry name" value="MFS_dom"/>
</dbReference>
<feature type="transmembrane region" description="Helical" evidence="5">
    <location>
        <begin position="440"/>
        <end position="464"/>
    </location>
</feature>
<comment type="subcellular location">
    <subcellularLocation>
        <location evidence="1">Membrane</location>
        <topology evidence="1">Multi-pass membrane protein</topology>
    </subcellularLocation>
</comment>
<dbReference type="GO" id="GO:0005886">
    <property type="term" value="C:plasma membrane"/>
    <property type="evidence" value="ECO:0007669"/>
    <property type="project" value="TreeGrafter"/>
</dbReference>
<feature type="transmembrane region" description="Helical" evidence="5">
    <location>
        <begin position="66"/>
        <end position="87"/>
    </location>
</feature>
<feature type="transmembrane region" description="Helical" evidence="5">
    <location>
        <begin position="108"/>
        <end position="128"/>
    </location>
</feature>
<keyword evidence="3 5" id="KW-1133">Transmembrane helix</keyword>
<evidence type="ECO:0000259" key="6">
    <source>
        <dbReference type="PROSITE" id="PS50850"/>
    </source>
</evidence>
<keyword evidence="8" id="KW-1185">Reference proteome</keyword>
<dbReference type="InterPro" id="IPR036259">
    <property type="entry name" value="MFS_trans_sf"/>
</dbReference>
<evidence type="ECO:0000256" key="2">
    <source>
        <dbReference type="ARBA" id="ARBA00022692"/>
    </source>
</evidence>
<feature type="domain" description="Major facilitator superfamily (MFS) profile" evidence="6">
    <location>
        <begin position="65"/>
        <end position="530"/>
    </location>
</feature>
<evidence type="ECO:0000256" key="3">
    <source>
        <dbReference type="ARBA" id="ARBA00022989"/>
    </source>
</evidence>
<feature type="transmembrane region" description="Helical" evidence="5">
    <location>
        <begin position="223"/>
        <end position="243"/>
    </location>
</feature>
<dbReference type="PANTHER" id="PTHR23502:SF4">
    <property type="entry name" value="MAJOR FACILITATOR SUPERFAMILY (MFS) PROFILE DOMAIN-CONTAINING PROTEIN-RELATED"/>
    <property type="match status" value="1"/>
</dbReference>
<dbReference type="Gene3D" id="1.20.1250.20">
    <property type="entry name" value="MFS general substrate transporter like domains"/>
    <property type="match status" value="1"/>
</dbReference>
<dbReference type="InterPro" id="IPR011701">
    <property type="entry name" value="MFS"/>
</dbReference>
<feature type="transmembrane region" description="Helical" evidence="5">
    <location>
        <begin position="476"/>
        <end position="495"/>
    </location>
</feature>
<keyword evidence="4 5" id="KW-0472">Membrane</keyword>
<evidence type="ECO:0000313" key="8">
    <source>
        <dbReference type="Proteomes" id="UP001174694"/>
    </source>
</evidence>
<dbReference type="PANTHER" id="PTHR23502">
    <property type="entry name" value="MAJOR FACILITATOR SUPERFAMILY"/>
    <property type="match status" value="1"/>
</dbReference>
<keyword evidence="2 5" id="KW-0812">Transmembrane</keyword>
<dbReference type="Pfam" id="PF07690">
    <property type="entry name" value="MFS_1"/>
    <property type="match status" value="1"/>
</dbReference>
<evidence type="ECO:0000256" key="5">
    <source>
        <dbReference type="SAM" id="Phobius"/>
    </source>
</evidence>
<feature type="transmembrane region" description="Helical" evidence="5">
    <location>
        <begin position="337"/>
        <end position="358"/>
    </location>
</feature>
<accession>A0AA38S1V8</accession>
<dbReference type="Proteomes" id="UP001174694">
    <property type="component" value="Unassembled WGS sequence"/>
</dbReference>
<dbReference type="SUPFAM" id="SSF103473">
    <property type="entry name" value="MFS general substrate transporter"/>
    <property type="match status" value="1"/>
</dbReference>
<feature type="transmembrane region" description="Helical" evidence="5">
    <location>
        <begin position="134"/>
        <end position="151"/>
    </location>
</feature>
<evidence type="ECO:0000256" key="1">
    <source>
        <dbReference type="ARBA" id="ARBA00004141"/>
    </source>
</evidence>
<dbReference type="GO" id="GO:0022857">
    <property type="term" value="F:transmembrane transporter activity"/>
    <property type="evidence" value="ECO:0007669"/>
    <property type="project" value="InterPro"/>
</dbReference>
<name>A0AA38S1V8_9PEZI</name>
<dbReference type="PROSITE" id="PS50850">
    <property type="entry name" value="MFS"/>
    <property type="match status" value="1"/>
</dbReference>
<feature type="transmembrane region" description="Helical" evidence="5">
    <location>
        <begin position="507"/>
        <end position="528"/>
    </location>
</feature>